<keyword evidence="1" id="KW-0255">Endonuclease</keyword>
<dbReference type="Gene3D" id="3.30.730.10">
    <property type="entry name" value="AP2/ERF domain"/>
    <property type="match status" value="1"/>
</dbReference>
<dbReference type="GO" id="GO:0003700">
    <property type="term" value="F:DNA-binding transcription factor activity"/>
    <property type="evidence" value="ECO:0007669"/>
    <property type="project" value="InterPro"/>
</dbReference>
<dbReference type="SUPFAM" id="SSF54171">
    <property type="entry name" value="DNA-binding domain"/>
    <property type="match status" value="1"/>
</dbReference>
<reference evidence="1 2" key="1">
    <citation type="submission" date="2016-04" db="EMBL/GenBank/DDBJ databases">
        <title>Characterization and in vitro evaluation of new bacteriophages for the biocontrol of Escherichia coli.</title>
        <authorList>
            <person name="Pereira C."/>
            <person name="Moreirinha C."/>
            <person name="Cunha A."/>
            <person name="Lewicka M."/>
            <person name="Almeida P.J."/>
            <person name="Clemente C."/>
            <person name="Romalde J.L."/>
            <person name="Nunes M.L."/>
            <person name="Almeida A."/>
        </authorList>
    </citation>
    <scope>NUCLEOTIDE SEQUENCE [LARGE SCALE GENOMIC DNA]</scope>
</reference>
<dbReference type="InterPro" id="IPR036955">
    <property type="entry name" value="AP2/ERF_dom_sf"/>
</dbReference>
<dbReference type="SUPFAM" id="SSF54060">
    <property type="entry name" value="His-Me finger endonucleases"/>
    <property type="match status" value="1"/>
</dbReference>
<keyword evidence="2" id="KW-1185">Reference proteome</keyword>
<dbReference type="KEGG" id="vg:65106464"/>
<dbReference type="GeneID" id="65106464"/>
<dbReference type="GO" id="GO:0004519">
    <property type="term" value="F:endonuclease activity"/>
    <property type="evidence" value="ECO:0007669"/>
    <property type="project" value="UniProtKB-KW"/>
</dbReference>
<keyword evidence="1" id="KW-0378">Hydrolase</keyword>
<sequence length="105" mass="11979">MFYFAKGYLPQVVDHIHGVEHGDGIDNLQEASQRQNVIKKKGQKNNKSGYRGVCWSSRAEKYRATIGIDGKQIHLGYFDTPEEASKAYHQKAKETFGDFYNPLVK</sequence>
<name>A0A193GYY7_9CAUD</name>
<keyword evidence="1" id="KW-0540">Nuclease</keyword>
<protein>
    <submittedName>
        <fullName evidence="1">Homing endonuclease</fullName>
    </submittedName>
</protein>
<dbReference type="GO" id="GO:0003677">
    <property type="term" value="F:DNA binding"/>
    <property type="evidence" value="ECO:0007669"/>
    <property type="project" value="InterPro"/>
</dbReference>
<evidence type="ECO:0000313" key="2">
    <source>
        <dbReference type="Proteomes" id="UP000259013"/>
    </source>
</evidence>
<accession>A0A193GYY7</accession>
<dbReference type="InterPro" id="IPR044925">
    <property type="entry name" value="His-Me_finger_sf"/>
</dbReference>
<organism evidence="1 2">
    <name type="scientific">Escherichia phage phT4A</name>
    <dbReference type="NCBI Taxonomy" id="1852638"/>
    <lineage>
        <taxon>Viruses</taxon>
        <taxon>Duplodnaviria</taxon>
        <taxon>Heunggongvirae</taxon>
        <taxon>Uroviricota</taxon>
        <taxon>Caudoviricetes</taxon>
        <taxon>Pantevenvirales</taxon>
        <taxon>Straboviridae</taxon>
        <taxon>Slopekvirus</taxon>
        <taxon>Slopekvirus pht4A</taxon>
    </lineage>
</organism>
<evidence type="ECO:0000313" key="1">
    <source>
        <dbReference type="EMBL" id="ANN86353.1"/>
    </source>
</evidence>
<dbReference type="RefSeq" id="YP_010089012.1">
    <property type="nucleotide sequence ID" value="NC_055712.1"/>
</dbReference>
<proteinExistence type="predicted"/>
<dbReference type="Proteomes" id="UP000259013">
    <property type="component" value="Segment"/>
</dbReference>
<dbReference type="InterPro" id="IPR016177">
    <property type="entry name" value="DNA-bd_dom_sf"/>
</dbReference>
<dbReference type="EMBL" id="KX130727">
    <property type="protein sequence ID" value="ANN86353.1"/>
    <property type="molecule type" value="Genomic_DNA"/>
</dbReference>